<feature type="compositionally biased region" description="Polar residues" evidence="1">
    <location>
        <begin position="405"/>
        <end position="417"/>
    </location>
</feature>
<dbReference type="GeneID" id="43591824"/>
<feature type="compositionally biased region" description="Low complexity" evidence="1">
    <location>
        <begin position="828"/>
        <end position="843"/>
    </location>
</feature>
<reference evidence="2" key="2">
    <citation type="submission" date="2024-01" db="EMBL/GenBank/DDBJ databases">
        <title>Comparative genomics of Cryptococcus and Kwoniella reveals pathogenesis evolution and contrasting modes of karyotype evolution via chromosome fusion or intercentromeric recombination.</title>
        <authorList>
            <person name="Coelho M.A."/>
            <person name="David-Palma M."/>
            <person name="Shea T."/>
            <person name="Bowers K."/>
            <person name="McGinley-Smith S."/>
            <person name="Mohammad A.W."/>
            <person name="Gnirke A."/>
            <person name="Yurkov A.M."/>
            <person name="Nowrousian M."/>
            <person name="Sun S."/>
            <person name="Cuomo C.A."/>
            <person name="Heitman J."/>
        </authorList>
    </citation>
    <scope>NUCLEOTIDE SEQUENCE</scope>
    <source>
        <strain evidence="2">CBS 12478</strain>
    </source>
</reference>
<evidence type="ECO:0000313" key="3">
    <source>
        <dbReference type="Proteomes" id="UP000322225"/>
    </source>
</evidence>
<feature type="region of interest" description="Disordered" evidence="1">
    <location>
        <begin position="820"/>
        <end position="845"/>
    </location>
</feature>
<evidence type="ECO:0000256" key="1">
    <source>
        <dbReference type="SAM" id="MobiDB-lite"/>
    </source>
</evidence>
<feature type="compositionally biased region" description="Low complexity" evidence="1">
    <location>
        <begin position="418"/>
        <end position="434"/>
    </location>
</feature>
<feature type="compositionally biased region" description="Low complexity" evidence="1">
    <location>
        <begin position="456"/>
        <end position="469"/>
    </location>
</feature>
<accession>A0AAJ8LH22</accession>
<feature type="region of interest" description="Disordered" evidence="1">
    <location>
        <begin position="390"/>
        <end position="488"/>
    </location>
</feature>
<sequence length="1300" mass="143269">MRDSLKSEERIASQQCRSSESDIMPSFLPSFFTTSRREANTTTTTHEDEIPVHTEVNDRVEDDGNVHEETRTWEDPQGRGRGRVWIKTWKRTGTGTEPTPNPRSSSDTSEREPQGTFGLRDLWEGLTGERLGSGTMNERFEQRTEGDGEGRDARLPHASGEGIGLRDLWEAMGNQGMRTPFPDTVMQDGDKDETTETILPRKRNLVVLDTMLRSAYRAGFNDALKLSPFMPMSSSSSPPPPPLPPLSALALGAEADDGDRTTTTPPFKFVPLTYRDLPSSSDIPMTTSTHTAPASMSSYSSTTPLLILTALVAGGAATISYRSLNRLKNVDRSLREILALTELRKDSAMLSKIGKDVTVLRERLEEVGLGSVGRRIEGLDMRKSAVAATSVRPSVPKVDGVQNKAAESTADTLNSDQTATSPVASTPPSTVSSSGDPARVQSQEVKKPDSPLPTDQAASATTASETQSTPVPALKLDAKPLVTEEPTEPTRWEVEEFLKKSNTYKSLPDELQALKTKLDGFEHEVNMGRINSDKRLNKVERSAREWKIELRSEAMDMIEDHLSSVKFDMGRLRERIEKLESVSALSNDKARKDEDARSESVGKAEAKPIKETTSSASIDPDVMPFEDIQSLVDDIKRGYLGDRQAVDVDSFETDVSSRSTSTQAKSTESSGSSSQPSSSTASPASYNSKQPDQSSSPAAKPTAPGPLSPEVVLGVNVYREWEFLPESPEFRPGYEIRMGYVRPVKERNERITLVRKRWDGLPRIGGCVKTPEGLQWTLQTRVRPTGNPAMLDVYLDGKWWTANAFMWNTRDGLWTGADQTIPEETPNTDLTSNTTPDATTATPRNSHPLTRALFQAIYYRGYTDASLLHHQDNLTLLEFARLHPIMTIIALSTTALLSAGTGTMALRPAAAGTRSLRGLTTSATRLAQTATTTHASGHGAGLAATAAAAQTSEEMFRLLGQIKNGQAELNLTVQNFEKKLMNEVVQLKDVLEASEKKRGAFNVGNVKEPVVKTTPGELDDFLAGKTVGENNSPEPVVQFDPTHDRTFVVEQIMPDLSERGTAKEDINGRPDGLVQASVMFEDPVHDAQGQFVDRGLCLEYEHVQLIYDNGAATSIKIGESVFLCDRLTKSNHRNQEEYVLREQVADFHNLDERLRAVGLLANNPDAGQPKPALQVVTPEEFFERHLANIRENRPDLFGPCTTIDPHGLEQMLIDNPDGLEFFLDERISGQGVDGWQEWTVRVRGGEVDGELHPFGKEIRQFKTNVFFAHFPITMTFGDINVDIMPSREGSWIVRNVDCED</sequence>
<feature type="compositionally biased region" description="Basic and acidic residues" evidence="1">
    <location>
        <begin position="588"/>
        <end position="610"/>
    </location>
</feature>
<feature type="compositionally biased region" description="Basic and acidic residues" evidence="1">
    <location>
        <begin position="35"/>
        <end position="78"/>
    </location>
</feature>
<name>A0AAJ8LH22_9TREE</name>
<feature type="compositionally biased region" description="Basic and acidic residues" evidence="1">
    <location>
        <begin position="138"/>
        <end position="155"/>
    </location>
</feature>
<dbReference type="KEGG" id="ksn:43591824"/>
<protein>
    <submittedName>
        <fullName evidence="2">Uncharacterized protein</fullName>
    </submittedName>
</protein>
<feature type="region of interest" description="Disordered" evidence="1">
    <location>
        <begin position="584"/>
        <end position="621"/>
    </location>
</feature>
<dbReference type="Proteomes" id="UP000322225">
    <property type="component" value="Chromosome 4"/>
</dbReference>
<dbReference type="EMBL" id="CP144054">
    <property type="protein sequence ID" value="WWD17617.1"/>
    <property type="molecule type" value="Genomic_DNA"/>
</dbReference>
<feature type="compositionally biased region" description="Low complexity" evidence="1">
    <location>
        <begin position="661"/>
        <end position="685"/>
    </location>
</feature>
<feature type="region of interest" description="Disordered" evidence="1">
    <location>
        <begin position="650"/>
        <end position="707"/>
    </location>
</feature>
<gene>
    <name evidence="2" type="ORF">CI109_102058</name>
</gene>
<keyword evidence="3" id="KW-1185">Reference proteome</keyword>
<feature type="region of interest" description="Disordered" evidence="1">
    <location>
        <begin position="1"/>
        <end position="159"/>
    </location>
</feature>
<feature type="compositionally biased region" description="Basic and acidic residues" evidence="1">
    <location>
        <begin position="1"/>
        <end position="11"/>
    </location>
</feature>
<proteinExistence type="predicted"/>
<dbReference type="RefSeq" id="XP_031858091.2">
    <property type="nucleotide sequence ID" value="XM_032007653.2"/>
</dbReference>
<feature type="compositionally biased region" description="Polar residues" evidence="1">
    <location>
        <begin position="686"/>
        <end position="697"/>
    </location>
</feature>
<feature type="compositionally biased region" description="Polar residues" evidence="1">
    <location>
        <begin position="91"/>
        <end position="107"/>
    </location>
</feature>
<evidence type="ECO:0000313" key="2">
    <source>
        <dbReference type="EMBL" id="WWD17617.1"/>
    </source>
</evidence>
<organism evidence="2 3">
    <name type="scientific">Kwoniella shandongensis</name>
    <dbReference type="NCBI Taxonomy" id="1734106"/>
    <lineage>
        <taxon>Eukaryota</taxon>
        <taxon>Fungi</taxon>
        <taxon>Dikarya</taxon>
        <taxon>Basidiomycota</taxon>
        <taxon>Agaricomycotina</taxon>
        <taxon>Tremellomycetes</taxon>
        <taxon>Tremellales</taxon>
        <taxon>Cryptococcaceae</taxon>
        <taxon>Kwoniella</taxon>
    </lineage>
</organism>
<reference evidence="2" key="1">
    <citation type="submission" date="2017-08" db="EMBL/GenBank/DDBJ databases">
        <authorList>
            <person name="Cuomo C."/>
            <person name="Billmyre B."/>
            <person name="Heitman J."/>
        </authorList>
    </citation>
    <scope>NUCLEOTIDE SEQUENCE</scope>
    <source>
        <strain evidence="2">CBS 12478</strain>
    </source>
</reference>
<feature type="compositionally biased region" description="Basic residues" evidence="1">
    <location>
        <begin position="80"/>
        <end position="90"/>
    </location>
</feature>